<evidence type="ECO:0000259" key="5">
    <source>
        <dbReference type="Pfam" id="PF00126"/>
    </source>
</evidence>
<keyword evidence="3" id="KW-0238">DNA-binding</keyword>
<keyword evidence="4" id="KW-0804">Transcription</keyword>
<dbReference type="RefSeq" id="WP_343948386.1">
    <property type="nucleotide sequence ID" value="NZ_BAAAHQ010000002.1"/>
</dbReference>
<reference evidence="6 7" key="1">
    <citation type="journal article" date="2019" name="Int. J. Syst. Evol. Microbiol.">
        <title>The Global Catalogue of Microorganisms (GCM) 10K type strain sequencing project: providing services to taxonomists for standard genome sequencing and annotation.</title>
        <authorList>
            <consortium name="The Broad Institute Genomics Platform"/>
            <consortium name="The Broad Institute Genome Sequencing Center for Infectious Disease"/>
            <person name="Wu L."/>
            <person name="Ma J."/>
        </authorList>
    </citation>
    <scope>NUCLEOTIDE SEQUENCE [LARGE SCALE GENOMIC DNA]</scope>
    <source>
        <strain evidence="6 7">JCM 11136</strain>
    </source>
</reference>
<organism evidence="6 7">
    <name type="scientific">Nonomuraea longicatena</name>
    <dbReference type="NCBI Taxonomy" id="83682"/>
    <lineage>
        <taxon>Bacteria</taxon>
        <taxon>Bacillati</taxon>
        <taxon>Actinomycetota</taxon>
        <taxon>Actinomycetes</taxon>
        <taxon>Streptosporangiales</taxon>
        <taxon>Streptosporangiaceae</taxon>
        <taxon>Nonomuraea</taxon>
    </lineage>
</organism>
<sequence>MSVPLPDLMPPEDPVSELLRCPTPLFDTTLDQLRTLIVVQSTGSALQAARLLGREQSSVQKQLDTLNRNFQSLCGETLVSKRGRGQDFVFTGTGEVIVEGARSMLARAVEDVSESRRRIGRTLTVGTTEFTLWILSRAWESLAGEFDSRGIDFRIAHVRTKDFWARLDGGQVDVLCGSVVIPVGGDPTHAKYDVIEWRRGSPVVLTNLPDGELPGPAVPTSALGELPLVVPMSGLIADFLVHWYGPAFAERVNIVAEIEDLQYGIALLRSGLARGCMIVTRTLAERAAQDTGLRVVELEHDLRPRVEMVSAVFARKGERERYKPDHPLNLLWEALRREAAETGTA</sequence>
<comment type="similarity">
    <text evidence="1">Belongs to the LysR transcriptional regulatory family.</text>
</comment>
<dbReference type="PANTHER" id="PTHR30346:SF28">
    <property type="entry name" value="HTH-TYPE TRANSCRIPTIONAL REGULATOR CYNR"/>
    <property type="match status" value="1"/>
</dbReference>
<name>A0ABN1NRA7_9ACTN</name>
<evidence type="ECO:0000313" key="7">
    <source>
        <dbReference type="Proteomes" id="UP001501578"/>
    </source>
</evidence>
<dbReference type="InterPro" id="IPR036390">
    <property type="entry name" value="WH_DNA-bd_sf"/>
</dbReference>
<dbReference type="PANTHER" id="PTHR30346">
    <property type="entry name" value="TRANSCRIPTIONAL DUAL REGULATOR HCAR-RELATED"/>
    <property type="match status" value="1"/>
</dbReference>
<dbReference type="InterPro" id="IPR036388">
    <property type="entry name" value="WH-like_DNA-bd_sf"/>
</dbReference>
<dbReference type="SUPFAM" id="SSF53850">
    <property type="entry name" value="Periplasmic binding protein-like II"/>
    <property type="match status" value="1"/>
</dbReference>
<dbReference type="EMBL" id="BAAAHQ010000002">
    <property type="protein sequence ID" value="GAA0914996.1"/>
    <property type="molecule type" value="Genomic_DNA"/>
</dbReference>
<evidence type="ECO:0000256" key="3">
    <source>
        <dbReference type="ARBA" id="ARBA00023125"/>
    </source>
</evidence>
<evidence type="ECO:0000256" key="4">
    <source>
        <dbReference type="ARBA" id="ARBA00023163"/>
    </source>
</evidence>
<evidence type="ECO:0000256" key="1">
    <source>
        <dbReference type="ARBA" id="ARBA00009437"/>
    </source>
</evidence>
<keyword evidence="2" id="KW-0805">Transcription regulation</keyword>
<accession>A0ABN1NRA7</accession>
<keyword evidence="7" id="KW-1185">Reference proteome</keyword>
<feature type="domain" description="HTH lysR-type" evidence="5">
    <location>
        <begin position="30"/>
        <end position="94"/>
    </location>
</feature>
<proteinExistence type="inferred from homology"/>
<dbReference type="Proteomes" id="UP001501578">
    <property type="component" value="Unassembled WGS sequence"/>
</dbReference>
<gene>
    <name evidence="6" type="ORF">GCM10009560_08880</name>
</gene>
<dbReference type="SUPFAM" id="SSF46785">
    <property type="entry name" value="Winged helix' DNA-binding domain"/>
    <property type="match status" value="1"/>
</dbReference>
<dbReference type="Gene3D" id="1.10.10.10">
    <property type="entry name" value="Winged helix-like DNA-binding domain superfamily/Winged helix DNA-binding domain"/>
    <property type="match status" value="1"/>
</dbReference>
<comment type="caution">
    <text evidence="6">The sequence shown here is derived from an EMBL/GenBank/DDBJ whole genome shotgun (WGS) entry which is preliminary data.</text>
</comment>
<dbReference type="InterPro" id="IPR000847">
    <property type="entry name" value="LysR_HTH_N"/>
</dbReference>
<protein>
    <recommendedName>
        <fullName evidence="5">HTH lysR-type domain-containing protein</fullName>
    </recommendedName>
</protein>
<evidence type="ECO:0000256" key="2">
    <source>
        <dbReference type="ARBA" id="ARBA00023015"/>
    </source>
</evidence>
<evidence type="ECO:0000313" key="6">
    <source>
        <dbReference type="EMBL" id="GAA0914996.1"/>
    </source>
</evidence>
<dbReference type="Pfam" id="PF00126">
    <property type="entry name" value="HTH_1"/>
    <property type="match status" value="1"/>
</dbReference>